<dbReference type="Proteomes" id="UP001552299">
    <property type="component" value="Unassembled WGS sequence"/>
</dbReference>
<dbReference type="EMBL" id="JANQDX010000009">
    <property type="protein sequence ID" value="KAL0919708.1"/>
    <property type="molecule type" value="Genomic_DNA"/>
</dbReference>
<dbReference type="SMART" id="SM00108">
    <property type="entry name" value="B_lectin"/>
    <property type="match status" value="1"/>
</dbReference>
<proteinExistence type="predicted"/>
<dbReference type="PROSITE" id="PS50927">
    <property type="entry name" value="BULB_LECTIN"/>
    <property type="match status" value="1"/>
</dbReference>
<comment type="caution">
    <text evidence="3">The sequence shown here is derived from an EMBL/GenBank/DDBJ whole genome shotgun (WGS) entry which is preliminary data.</text>
</comment>
<evidence type="ECO:0000313" key="4">
    <source>
        <dbReference type="Proteomes" id="UP001552299"/>
    </source>
</evidence>
<protein>
    <recommendedName>
        <fullName evidence="2">Bulb-type lectin domain-containing protein</fullName>
    </recommendedName>
</protein>
<accession>A0ABD0VBC2</accession>
<evidence type="ECO:0000259" key="2">
    <source>
        <dbReference type="PROSITE" id="PS50927"/>
    </source>
</evidence>
<feature type="domain" description="Bulb-type lectin" evidence="2">
    <location>
        <begin position="26"/>
        <end position="142"/>
    </location>
</feature>
<gene>
    <name evidence="3" type="ORF">M5K25_011823</name>
</gene>
<evidence type="ECO:0000256" key="1">
    <source>
        <dbReference type="SAM" id="SignalP"/>
    </source>
</evidence>
<keyword evidence="1" id="KW-0732">Signal</keyword>
<reference evidence="3 4" key="1">
    <citation type="journal article" date="2024" name="Plant Biotechnol. J.">
        <title>Dendrobium thyrsiflorum genome and its molecular insights into genes involved in important horticultural traits.</title>
        <authorList>
            <person name="Chen B."/>
            <person name="Wang J.Y."/>
            <person name="Zheng P.J."/>
            <person name="Li K.L."/>
            <person name="Liang Y.M."/>
            <person name="Chen X.F."/>
            <person name="Zhang C."/>
            <person name="Zhao X."/>
            <person name="He X."/>
            <person name="Zhang G.Q."/>
            <person name="Liu Z.J."/>
            <person name="Xu Q."/>
        </authorList>
    </citation>
    <scope>NUCLEOTIDE SEQUENCE [LARGE SCALE GENOMIC DNA]</scope>
    <source>
        <strain evidence="3">GZMU011</strain>
    </source>
</reference>
<sequence length="157" mass="16675">MATSIRSAAAPSILLCIAVQILLFASNSSAVGNMLMAGETLLAGNCLSVGNYHLTMQHNCNLELYHGNKLTWESHTTGMGTKCFLYLQVNGELVIVSEGSTSPFIWMTGTGGSLHRFILVLQPDGNAVVYGSAVWSTGTMRAVHGNVASNRTTKSIP</sequence>
<dbReference type="InterPro" id="IPR036426">
    <property type="entry name" value="Bulb-type_lectin_dom_sf"/>
</dbReference>
<dbReference type="SUPFAM" id="SSF51110">
    <property type="entry name" value="alpha-D-mannose-specific plant lectins"/>
    <property type="match status" value="1"/>
</dbReference>
<keyword evidence="4" id="KW-1185">Reference proteome</keyword>
<dbReference type="Gene3D" id="2.90.10.10">
    <property type="entry name" value="Bulb-type lectin domain"/>
    <property type="match status" value="1"/>
</dbReference>
<dbReference type="AlphaFoldDB" id="A0ABD0VBC2"/>
<dbReference type="GO" id="GO:0051707">
    <property type="term" value="P:response to other organism"/>
    <property type="evidence" value="ECO:0007669"/>
    <property type="project" value="UniProtKB-ARBA"/>
</dbReference>
<name>A0ABD0VBC2_DENTH</name>
<dbReference type="InterPro" id="IPR001480">
    <property type="entry name" value="Bulb-type_lectin_dom"/>
</dbReference>
<feature type="signal peptide" evidence="1">
    <location>
        <begin position="1"/>
        <end position="30"/>
    </location>
</feature>
<organism evidence="3 4">
    <name type="scientific">Dendrobium thyrsiflorum</name>
    <name type="common">Pinecone-like raceme dendrobium</name>
    <name type="synonym">Orchid</name>
    <dbReference type="NCBI Taxonomy" id="117978"/>
    <lineage>
        <taxon>Eukaryota</taxon>
        <taxon>Viridiplantae</taxon>
        <taxon>Streptophyta</taxon>
        <taxon>Embryophyta</taxon>
        <taxon>Tracheophyta</taxon>
        <taxon>Spermatophyta</taxon>
        <taxon>Magnoliopsida</taxon>
        <taxon>Liliopsida</taxon>
        <taxon>Asparagales</taxon>
        <taxon>Orchidaceae</taxon>
        <taxon>Epidendroideae</taxon>
        <taxon>Malaxideae</taxon>
        <taxon>Dendrobiinae</taxon>
        <taxon>Dendrobium</taxon>
    </lineage>
</organism>
<feature type="chain" id="PRO_5044881663" description="Bulb-type lectin domain-containing protein" evidence="1">
    <location>
        <begin position="31"/>
        <end position="157"/>
    </location>
</feature>
<evidence type="ECO:0000313" key="3">
    <source>
        <dbReference type="EMBL" id="KAL0919708.1"/>
    </source>
</evidence>